<evidence type="ECO:0000256" key="6">
    <source>
        <dbReference type="ARBA" id="ARBA00023136"/>
    </source>
</evidence>
<proteinExistence type="predicted"/>
<feature type="transmembrane region" description="Helical" evidence="7">
    <location>
        <begin position="237"/>
        <end position="258"/>
    </location>
</feature>
<evidence type="ECO:0000256" key="3">
    <source>
        <dbReference type="ARBA" id="ARBA00022475"/>
    </source>
</evidence>
<sequence>MITIARRLSRGVNGIIGLSLLGVVLILVVLDLTGVGLKDVLAQNSSLSFHSPTSHNIFGTDQFGRDIMSRSVAGLVNSLRIGLIAVAIASVIGTTLGIIGGFVGGIVDDAIGRMSDLLFACPAVLLALAIVSALGPGSFNTAIAIAIVYIPIFIRVARGPVLSLREREFVKAASLLGFSKWRVMRHHILPNLAAPVIVQISLSLSWAVLTESGLSFLGLGTQPPNPSLGLMVSEAQAFAATAWWTLLFPSVFIVLLVVTFNMLGDGLRDALDPSWNRE</sequence>
<dbReference type="EMBL" id="MLJW01002465">
    <property type="protein sequence ID" value="OIQ74559.1"/>
    <property type="molecule type" value="Genomic_DNA"/>
</dbReference>
<gene>
    <name evidence="9" type="primary">ddpC_4</name>
    <name evidence="9" type="ORF">GALL_437860</name>
</gene>
<dbReference type="PROSITE" id="PS50928">
    <property type="entry name" value="ABC_TM1"/>
    <property type="match status" value="1"/>
</dbReference>
<dbReference type="AlphaFoldDB" id="A0A1J5Q3J2"/>
<dbReference type="Gene3D" id="1.10.3720.10">
    <property type="entry name" value="MetI-like"/>
    <property type="match status" value="1"/>
</dbReference>
<feature type="transmembrane region" description="Helical" evidence="7">
    <location>
        <begin position="117"/>
        <end position="135"/>
    </location>
</feature>
<keyword evidence="4 7" id="KW-0812">Transmembrane</keyword>
<dbReference type="PANTHER" id="PTHR43386:SF1">
    <property type="entry name" value="D,D-DIPEPTIDE TRANSPORT SYSTEM PERMEASE PROTEIN DDPC-RELATED"/>
    <property type="match status" value="1"/>
</dbReference>
<keyword evidence="6 7" id="KW-0472">Membrane</keyword>
<evidence type="ECO:0000259" key="8">
    <source>
        <dbReference type="PROSITE" id="PS50928"/>
    </source>
</evidence>
<evidence type="ECO:0000313" key="9">
    <source>
        <dbReference type="EMBL" id="OIQ74559.1"/>
    </source>
</evidence>
<dbReference type="GO" id="GO:0005886">
    <property type="term" value="C:plasma membrane"/>
    <property type="evidence" value="ECO:0007669"/>
    <property type="project" value="UniProtKB-SubCell"/>
</dbReference>
<comment type="caution">
    <text evidence="9">The sequence shown here is derived from an EMBL/GenBank/DDBJ whole genome shotgun (WGS) entry which is preliminary data.</text>
</comment>
<comment type="subcellular location">
    <subcellularLocation>
        <location evidence="1">Cell membrane</location>
        <topology evidence="1">Multi-pass membrane protein</topology>
    </subcellularLocation>
</comment>
<feature type="transmembrane region" description="Helical" evidence="7">
    <location>
        <begin position="188"/>
        <end position="209"/>
    </location>
</feature>
<name>A0A1J5Q3J2_9ZZZZ</name>
<dbReference type="GO" id="GO:0055085">
    <property type="term" value="P:transmembrane transport"/>
    <property type="evidence" value="ECO:0007669"/>
    <property type="project" value="InterPro"/>
</dbReference>
<dbReference type="SUPFAM" id="SSF161098">
    <property type="entry name" value="MetI-like"/>
    <property type="match status" value="1"/>
</dbReference>
<organism evidence="9">
    <name type="scientific">mine drainage metagenome</name>
    <dbReference type="NCBI Taxonomy" id="410659"/>
    <lineage>
        <taxon>unclassified sequences</taxon>
        <taxon>metagenomes</taxon>
        <taxon>ecological metagenomes</taxon>
    </lineage>
</organism>
<dbReference type="InterPro" id="IPR000515">
    <property type="entry name" value="MetI-like"/>
</dbReference>
<dbReference type="InterPro" id="IPR050366">
    <property type="entry name" value="BP-dependent_transpt_permease"/>
</dbReference>
<dbReference type="CDD" id="cd06261">
    <property type="entry name" value="TM_PBP2"/>
    <property type="match status" value="1"/>
</dbReference>
<feature type="transmembrane region" description="Helical" evidence="7">
    <location>
        <begin position="141"/>
        <end position="157"/>
    </location>
</feature>
<dbReference type="Pfam" id="PF00528">
    <property type="entry name" value="BPD_transp_1"/>
    <property type="match status" value="1"/>
</dbReference>
<keyword evidence="2" id="KW-0813">Transport</keyword>
<evidence type="ECO:0000256" key="2">
    <source>
        <dbReference type="ARBA" id="ARBA00022448"/>
    </source>
</evidence>
<keyword evidence="3" id="KW-1003">Cell membrane</keyword>
<protein>
    <submittedName>
        <fullName evidence="9">Putative D,D-dipeptide transport system permease protein DdpC</fullName>
    </submittedName>
</protein>
<keyword evidence="5 7" id="KW-1133">Transmembrane helix</keyword>
<reference evidence="9" key="1">
    <citation type="submission" date="2016-10" db="EMBL/GenBank/DDBJ databases">
        <title>Sequence of Gallionella enrichment culture.</title>
        <authorList>
            <person name="Poehlein A."/>
            <person name="Muehling M."/>
            <person name="Daniel R."/>
        </authorList>
    </citation>
    <scope>NUCLEOTIDE SEQUENCE</scope>
</reference>
<evidence type="ECO:0000256" key="5">
    <source>
        <dbReference type="ARBA" id="ARBA00022989"/>
    </source>
</evidence>
<accession>A0A1J5Q3J2</accession>
<dbReference type="InterPro" id="IPR035906">
    <property type="entry name" value="MetI-like_sf"/>
</dbReference>
<feature type="transmembrane region" description="Helical" evidence="7">
    <location>
        <begin position="12"/>
        <end position="30"/>
    </location>
</feature>
<feature type="domain" description="ABC transmembrane type-1" evidence="8">
    <location>
        <begin position="75"/>
        <end position="264"/>
    </location>
</feature>
<feature type="transmembrane region" description="Helical" evidence="7">
    <location>
        <begin position="81"/>
        <end position="105"/>
    </location>
</feature>
<evidence type="ECO:0000256" key="4">
    <source>
        <dbReference type="ARBA" id="ARBA00022692"/>
    </source>
</evidence>
<evidence type="ECO:0000256" key="1">
    <source>
        <dbReference type="ARBA" id="ARBA00004651"/>
    </source>
</evidence>
<evidence type="ECO:0000256" key="7">
    <source>
        <dbReference type="SAM" id="Phobius"/>
    </source>
</evidence>
<dbReference type="PANTHER" id="PTHR43386">
    <property type="entry name" value="OLIGOPEPTIDE TRANSPORT SYSTEM PERMEASE PROTEIN APPC"/>
    <property type="match status" value="1"/>
</dbReference>